<dbReference type="OrthoDB" id="5215300at2759"/>
<dbReference type="EMBL" id="KZ678134">
    <property type="protein sequence ID" value="PSN68308.1"/>
    <property type="molecule type" value="Genomic_DNA"/>
</dbReference>
<organism evidence="3 4">
    <name type="scientific">Corynespora cassiicola Philippines</name>
    <dbReference type="NCBI Taxonomy" id="1448308"/>
    <lineage>
        <taxon>Eukaryota</taxon>
        <taxon>Fungi</taxon>
        <taxon>Dikarya</taxon>
        <taxon>Ascomycota</taxon>
        <taxon>Pezizomycotina</taxon>
        <taxon>Dothideomycetes</taxon>
        <taxon>Pleosporomycetidae</taxon>
        <taxon>Pleosporales</taxon>
        <taxon>Corynesporascaceae</taxon>
        <taxon>Corynespora</taxon>
    </lineage>
</organism>
<feature type="region of interest" description="Disordered" evidence="1">
    <location>
        <begin position="1062"/>
        <end position="1157"/>
    </location>
</feature>
<gene>
    <name evidence="3" type="ORF">BS50DRAFT_573229</name>
</gene>
<accession>A0A2T2NTA6</accession>
<name>A0A2T2NTA6_CORCC</name>
<keyword evidence="4" id="KW-1185">Reference proteome</keyword>
<dbReference type="AlphaFoldDB" id="A0A2T2NTA6"/>
<feature type="region of interest" description="Disordered" evidence="1">
    <location>
        <begin position="997"/>
        <end position="1050"/>
    </location>
</feature>
<sequence>MSADNYETPYLKKDDLSDDDIELLYDIVRRAQTLPERSPHALFAAYEDILAENGLHPSDDTVLHPFLFRMLQDRTRDNESLFQRFQRTLGTLGITVEEEFDEEAFEMTTNAPALAQYDGRSRYHVTAQTLPRRRSLDSYLDGSADKVAGTEELPFGPDIGQGTSTTRLPGERRVVKRRSNSDTEAHSYLHAQIPIRTIVNGYPRRRSVSHQPRQRRSGSVSSRGSIRIHRTGRLGTHQLDVYDAEDSDHTEQTDDLDLSRIHIPGVNAPIPAVQNQPDTGVYDEDNPHFVPEPYRPSDTRLLDDAERMEASHYQTVLRNCIRKWQDRTAEQIRRNENLNDLASSFDRRILLKLSLDTWVGKYRESRSVQETERFFARLENRAQKARNLFLLTKAFTHWAKSAEDEVLRTSVARRHILRTKFFNGWREITAVNELKIQHFVLGNFLAKWRKRTAQMRRMDHFANLLYEDNLQQRTFKTVFFKYCEQTAHSIHDRRIKRNTYTKWHEIAIALKDREDWATARQDRRALRTTIQKWQQRMTATKSLEIQAEIFRRKTLLTSTFFAIQKQAQLSPLLKQCQLGSEKRLLHNILLSWQHRSNISRQARQVDRLRILRNALTAWNDRLRIKVVEDRINDRILIESLYKWTLASRVSLFQRVHDRSLKETAFLHWVTKTNANRNSLEVAERKFAQFKRAQTLRTCLRKIENATVQRKTEEAAVVAEVDRNLKQRIFGILMQKHEHLQQLNQWAGDARFYVLTTHALNSWKEATQHARRNRRREAYAQIRRKIKTSLVRRMFETWSRKTNVISQQEQQATQFAEAHTYNIAATLMTRWRERTLALRDISIQAEQRYNGDIAFKYLESWTRRMETLRTFEAQASALRQENTEIAAASALKKLGWRLWTVRRQEETAIALHQRNFEKHVRAMLRFWLERTVTQAAKRDASPTPIRRSTREARRLDDVLEHEEDPTQQLNFDDAGDDTRRLEAWTAFDENGLGLSNLDLSLSMSPPPQRQPNPAINPPIISPHKSRTLSRPQTYPQPQSALRPPPATIPEDLELEMDDPSAFWASTPAFPKKTPGYLKTPSKRSVARSKRPELPASPEKRTVGLDRGIGIRSAPPGQTHRDVEPIGGVTSFQARLREGGFDDLGRGEERGRERVRPVGRGRARVGFGDVSEFG</sequence>
<proteinExistence type="predicted"/>
<feature type="domain" description="Sfi1 spindle body" evidence="2">
    <location>
        <begin position="363"/>
        <end position="930"/>
    </location>
</feature>
<protein>
    <submittedName>
        <fullName evidence="3">Sfi1-domain-containing protein</fullName>
    </submittedName>
</protein>
<feature type="region of interest" description="Disordered" evidence="1">
    <location>
        <begin position="205"/>
        <end position="232"/>
    </location>
</feature>
<feature type="compositionally biased region" description="Polar residues" evidence="1">
    <location>
        <begin position="1027"/>
        <end position="1038"/>
    </location>
</feature>
<feature type="compositionally biased region" description="Pro residues" evidence="1">
    <location>
        <begin position="1003"/>
        <end position="1019"/>
    </location>
</feature>
<feature type="compositionally biased region" description="Basic and acidic residues" evidence="1">
    <location>
        <begin position="1088"/>
        <end position="1102"/>
    </location>
</feature>
<feature type="compositionally biased region" description="Basic and acidic residues" evidence="1">
    <location>
        <begin position="1133"/>
        <end position="1154"/>
    </location>
</feature>
<reference evidence="3 4" key="1">
    <citation type="journal article" date="2018" name="Front. Microbiol.">
        <title>Genome-Wide Analysis of Corynespora cassiicola Leaf Fall Disease Putative Effectors.</title>
        <authorList>
            <person name="Lopez D."/>
            <person name="Ribeiro S."/>
            <person name="Label P."/>
            <person name="Fumanal B."/>
            <person name="Venisse J.S."/>
            <person name="Kohler A."/>
            <person name="de Oliveira R.R."/>
            <person name="Labutti K."/>
            <person name="Lipzen A."/>
            <person name="Lail K."/>
            <person name="Bauer D."/>
            <person name="Ohm R.A."/>
            <person name="Barry K.W."/>
            <person name="Spatafora J."/>
            <person name="Grigoriev I.V."/>
            <person name="Martin F.M."/>
            <person name="Pujade-Renaud V."/>
        </authorList>
    </citation>
    <scope>NUCLEOTIDE SEQUENCE [LARGE SCALE GENOMIC DNA]</scope>
    <source>
        <strain evidence="3 4">Philippines</strain>
    </source>
</reference>
<evidence type="ECO:0000313" key="4">
    <source>
        <dbReference type="Proteomes" id="UP000240883"/>
    </source>
</evidence>
<dbReference type="Proteomes" id="UP000240883">
    <property type="component" value="Unassembled WGS sequence"/>
</dbReference>
<dbReference type="STRING" id="1448308.A0A2T2NTA6"/>
<feature type="region of interest" description="Disordered" evidence="1">
    <location>
        <begin position="936"/>
        <end position="974"/>
    </location>
</feature>
<evidence type="ECO:0000259" key="2">
    <source>
        <dbReference type="Pfam" id="PF08457"/>
    </source>
</evidence>
<feature type="compositionally biased region" description="Basic and acidic residues" evidence="1">
    <location>
        <begin position="947"/>
        <end position="957"/>
    </location>
</feature>
<evidence type="ECO:0000313" key="3">
    <source>
        <dbReference type="EMBL" id="PSN68308.1"/>
    </source>
</evidence>
<dbReference type="InterPro" id="IPR013665">
    <property type="entry name" value="Sfi1_dom"/>
</dbReference>
<feature type="compositionally biased region" description="Basic residues" evidence="1">
    <location>
        <begin position="205"/>
        <end position="216"/>
    </location>
</feature>
<dbReference type="Pfam" id="PF08457">
    <property type="entry name" value="Sfi1"/>
    <property type="match status" value="1"/>
</dbReference>
<evidence type="ECO:0000256" key="1">
    <source>
        <dbReference type="SAM" id="MobiDB-lite"/>
    </source>
</evidence>